<name>A0A239CM35_9ACTN</name>
<reference evidence="1 2" key="1">
    <citation type="submission" date="2017-06" db="EMBL/GenBank/DDBJ databases">
        <authorList>
            <person name="Kim H.J."/>
            <person name="Triplett B.A."/>
        </authorList>
    </citation>
    <scope>NUCLEOTIDE SEQUENCE [LARGE SCALE GENOMIC DNA]</scope>
    <source>
        <strain evidence="1 2">CGMCC 4.1858</strain>
    </source>
</reference>
<dbReference type="InterPro" id="IPR011990">
    <property type="entry name" value="TPR-like_helical_dom_sf"/>
</dbReference>
<sequence length="851" mass="94815">MNDFDRIFDPQYTATELFTNRVDEHTAFTTALQHHVNRVLDGSATLGVTARRNVMNFYGVGGIGKTELSRRLESWCVGGSADPAGWSEVPRLDRPLSTVRTDFHGSRTVNPADIVLRLRAAAAGGRRRFPAFDLGFAAWWSLARPGMPLPDLSAGGFDVREQITDTLNDILSDVGAGFGVGPLTARTGIRIVEAVRENRLRSRTVRECTPLLHVLNQARQDPSEYVAATLAGLLSWDIENLSPSRRPITVAFADAAEYIQGEDRTQERLFNRIVHLTPGTLWVVTSRNRLDWEAPHLQQILPASGPHVWPGLRLGAQHDPRQHLVGNLSDADVEQYLRAASGVAGTPELPEGVINNIRAGSHGLPLYLSLSISVARSLRGNAMDESAFGGPLPELATRVFANLPRDERDLARAASLLPRFDEELIARASGETVGDAHRLCRRTLVTRDDHPLFPYRLHDAVRSAIAHEPISNPGAWAPGDRREMAAKLLTALRDRSDALLGNSERRLDVLEMAASLCAGQDMAAHWLADALSDIPGFAKTADRLPNPGSTTWVGQLSGIYEAWRRGRGRRDRISYLEDFLAQPLLPDIRRRASLRLAYVYRDGDFDDALRVLRALLAADPDSELVRYQVARTLRTMGEYEELGRHLDRYPLRDSTTSQRIRSDLAFDRGFLDEAILGPTVRAGILRAQGEHRVALENESSALWRRTLHDRSTLQECEAVLADADRFGEVLSMRTALAAKVICLRRERAAARVVVDEAQSLIDAKGQRTGWREWVSRGVLALYQEEPDAVEELHESWLAASRRWSPNYQLVDRVFVFAGYPAHYESRRVSPSEAPAVIDERWRSIIEKLVCP</sequence>
<keyword evidence="2" id="KW-1185">Reference proteome</keyword>
<dbReference type="RefSeq" id="WP_089223228.1">
    <property type="nucleotide sequence ID" value="NZ_FZOF01000004.1"/>
</dbReference>
<protein>
    <submittedName>
        <fullName evidence="1">ATP-, maltotriose- and DNA-dependent transcriptional regulator MalT</fullName>
    </submittedName>
</protein>
<gene>
    <name evidence="1" type="ORF">SAMN05216252_10499</name>
</gene>
<proteinExistence type="predicted"/>
<dbReference type="Gene3D" id="1.25.40.10">
    <property type="entry name" value="Tetratricopeptide repeat domain"/>
    <property type="match status" value="1"/>
</dbReference>
<dbReference type="OrthoDB" id="3894261at2"/>
<dbReference type="AlphaFoldDB" id="A0A239CM35"/>
<accession>A0A239CM35</accession>
<dbReference type="Proteomes" id="UP000198280">
    <property type="component" value="Unassembled WGS sequence"/>
</dbReference>
<dbReference type="Pfam" id="PF14559">
    <property type="entry name" value="TPR_19"/>
    <property type="match status" value="1"/>
</dbReference>
<evidence type="ECO:0000313" key="2">
    <source>
        <dbReference type="Proteomes" id="UP000198280"/>
    </source>
</evidence>
<dbReference type="EMBL" id="FZOF01000004">
    <property type="protein sequence ID" value="SNS20999.1"/>
    <property type="molecule type" value="Genomic_DNA"/>
</dbReference>
<evidence type="ECO:0000313" key="1">
    <source>
        <dbReference type="EMBL" id="SNS20999.1"/>
    </source>
</evidence>
<organism evidence="1 2">
    <name type="scientific">Actinacidiphila glaucinigra</name>
    <dbReference type="NCBI Taxonomy" id="235986"/>
    <lineage>
        <taxon>Bacteria</taxon>
        <taxon>Bacillati</taxon>
        <taxon>Actinomycetota</taxon>
        <taxon>Actinomycetes</taxon>
        <taxon>Kitasatosporales</taxon>
        <taxon>Streptomycetaceae</taxon>
        <taxon>Actinacidiphila</taxon>
    </lineage>
</organism>